<evidence type="ECO:0000313" key="6">
    <source>
        <dbReference type="Proteomes" id="UP001317705"/>
    </source>
</evidence>
<evidence type="ECO:0000256" key="1">
    <source>
        <dbReference type="PROSITE-ProRule" id="PRU00169"/>
    </source>
</evidence>
<reference evidence="5 6" key="1">
    <citation type="submission" date="2022-12" db="EMBL/GenBank/DDBJ databases">
        <title>Polyphasic characterization of Geotalea uranireducens NIT-SL11 newly isolated from a complex of sewage sludge and microbially reduced graphene oxide.</title>
        <authorList>
            <person name="Xie L."/>
            <person name="Yoshida N."/>
            <person name="Meng L."/>
        </authorList>
    </citation>
    <scope>NUCLEOTIDE SEQUENCE [LARGE SCALE GENOMIC DNA]</scope>
    <source>
        <strain evidence="5 6">NIT-SL11</strain>
    </source>
</reference>
<sequence length="463" mass="52106">MTDFHELPPVQVLFVDDEENILKSLRRLLQDEEFEVLTAGSGGAALQLLQEAEHVGLIVSDQRMPGLSGVEFLEQAKSVAPQALRIMLTGYADINATIDAINRGGAYRYITKPWNDDEIVLTIRDAVRHYRLEEENRRLAAIVARQNEELQEWNANLKQRVLEQTTEIRKKHEELQNANERLRESYRNTILAFSRLIELRGKKLQNHSTNVATLALNVAKALGLSAEEAETIHVAAMLHDIGEIGIPEAILHKLPEEMTPTELAEYQRHAVRGQTAIDAMEDLREAGILIRHHHEYFDGSGFPDRLTGEQIPLGARIIAMADYIDGAMQNLYGTSAMENALWKVGTELGKKLDPGLLPTFRKFLKYVYYAKTEPGGKELAPLGKGDEAEQSAFEQVEKELKPTELEPGLVLAQSIYSGTGMLLLSRGTQLDQAKVAAIQRYYRLDPPTTGIFVWSRQKKQQRH</sequence>
<gene>
    <name evidence="5" type="ORF">GURASL_00540</name>
</gene>
<evidence type="ECO:0000256" key="2">
    <source>
        <dbReference type="SAM" id="Coils"/>
    </source>
</evidence>
<dbReference type="InterPro" id="IPR052020">
    <property type="entry name" value="Cyclic_di-GMP/3'3'-cGAMP_PDE"/>
</dbReference>
<dbReference type="PROSITE" id="PS51832">
    <property type="entry name" value="HD_GYP"/>
    <property type="match status" value="1"/>
</dbReference>
<dbReference type="EMBL" id="AP027151">
    <property type="protein sequence ID" value="BDV41131.1"/>
    <property type="molecule type" value="Genomic_DNA"/>
</dbReference>
<name>A0ABM8EFG7_9BACT</name>
<feature type="domain" description="Response regulatory" evidence="3">
    <location>
        <begin position="11"/>
        <end position="127"/>
    </location>
</feature>
<protein>
    <submittedName>
        <fullName evidence="5">Two-component system response regulator</fullName>
    </submittedName>
</protein>
<dbReference type="Gene3D" id="3.40.50.2300">
    <property type="match status" value="1"/>
</dbReference>
<keyword evidence="6" id="KW-1185">Reference proteome</keyword>
<keyword evidence="1" id="KW-0597">Phosphoprotein</keyword>
<dbReference type="SMART" id="SM00471">
    <property type="entry name" value="HDc"/>
    <property type="match status" value="1"/>
</dbReference>
<organism evidence="5 6">
    <name type="scientific">Geotalea uraniireducens</name>
    <dbReference type="NCBI Taxonomy" id="351604"/>
    <lineage>
        <taxon>Bacteria</taxon>
        <taxon>Pseudomonadati</taxon>
        <taxon>Thermodesulfobacteriota</taxon>
        <taxon>Desulfuromonadia</taxon>
        <taxon>Geobacterales</taxon>
        <taxon>Geobacteraceae</taxon>
        <taxon>Geotalea</taxon>
    </lineage>
</organism>
<dbReference type="PANTHER" id="PTHR45228">
    <property type="entry name" value="CYCLIC DI-GMP PHOSPHODIESTERASE TM_0186-RELATED"/>
    <property type="match status" value="1"/>
</dbReference>
<feature type="modified residue" description="4-aspartylphosphate" evidence="1">
    <location>
        <position position="61"/>
    </location>
</feature>
<dbReference type="SUPFAM" id="SSF109604">
    <property type="entry name" value="HD-domain/PDEase-like"/>
    <property type="match status" value="1"/>
</dbReference>
<dbReference type="PANTHER" id="PTHR45228:SF8">
    <property type="entry name" value="TWO-COMPONENT RESPONSE REGULATOR-RELATED"/>
    <property type="match status" value="1"/>
</dbReference>
<dbReference type="InterPro" id="IPR011006">
    <property type="entry name" value="CheY-like_superfamily"/>
</dbReference>
<feature type="coiled-coil region" evidence="2">
    <location>
        <begin position="136"/>
        <end position="192"/>
    </location>
</feature>
<proteinExistence type="predicted"/>
<dbReference type="PROSITE" id="PS50110">
    <property type="entry name" value="RESPONSE_REGULATORY"/>
    <property type="match status" value="1"/>
</dbReference>
<dbReference type="InterPro" id="IPR001789">
    <property type="entry name" value="Sig_transdc_resp-reg_receiver"/>
</dbReference>
<keyword evidence="2" id="KW-0175">Coiled coil</keyword>
<dbReference type="RefSeq" id="WP_282001078.1">
    <property type="nucleotide sequence ID" value="NZ_AP027151.1"/>
</dbReference>
<dbReference type="Proteomes" id="UP001317705">
    <property type="component" value="Chromosome"/>
</dbReference>
<dbReference type="Gene3D" id="1.10.3210.10">
    <property type="entry name" value="Hypothetical protein af1432"/>
    <property type="match status" value="1"/>
</dbReference>
<dbReference type="CDD" id="cd00077">
    <property type="entry name" value="HDc"/>
    <property type="match status" value="1"/>
</dbReference>
<dbReference type="SMART" id="SM00448">
    <property type="entry name" value="REC"/>
    <property type="match status" value="1"/>
</dbReference>
<dbReference type="InterPro" id="IPR037522">
    <property type="entry name" value="HD_GYP_dom"/>
</dbReference>
<dbReference type="Pfam" id="PF13487">
    <property type="entry name" value="HD_5"/>
    <property type="match status" value="1"/>
</dbReference>
<accession>A0ABM8EFG7</accession>
<dbReference type="SUPFAM" id="SSF52172">
    <property type="entry name" value="CheY-like"/>
    <property type="match status" value="1"/>
</dbReference>
<evidence type="ECO:0000259" key="3">
    <source>
        <dbReference type="PROSITE" id="PS50110"/>
    </source>
</evidence>
<evidence type="ECO:0000259" key="4">
    <source>
        <dbReference type="PROSITE" id="PS51832"/>
    </source>
</evidence>
<dbReference type="CDD" id="cd17569">
    <property type="entry name" value="REC_HupR-like"/>
    <property type="match status" value="1"/>
</dbReference>
<evidence type="ECO:0000313" key="5">
    <source>
        <dbReference type="EMBL" id="BDV41131.1"/>
    </source>
</evidence>
<feature type="domain" description="HD-GYP" evidence="4">
    <location>
        <begin position="182"/>
        <end position="376"/>
    </location>
</feature>
<dbReference type="InterPro" id="IPR003607">
    <property type="entry name" value="HD/PDEase_dom"/>
</dbReference>
<dbReference type="Pfam" id="PF00072">
    <property type="entry name" value="Response_reg"/>
    <property type="match status" value="1"/>
</dbReference>